<gene>
    <name evidence="1" type="ORF">GCM10010916_21660</name>
</gene>
<evidence type="ECO:0000313" key="2">
    <source>
        <dbReference type="Proteomes" id="UP000644756"/>
    </source>
</evidence>
<dbReference type="EMBL" id="BMGR01000006">
    <property type="protein sequence ID" value="GGG04315.1"/>
    <property type="molecule type" value="Genomic_DNA"/>
</dbReference>
<sequence>MVPLPGFSSNLEGWQLRELGVAAAGASGLTLRSEGHAVALASTNGSDSYESAKNRLSMQIVQISSIRIR</sequence>
<dbReference type="AlphaFoldDB" id="A0A917FVF3"/>
<evidence type="ECO:0000313" key="1">
    <source>
        <dbReference type="EMBL" id="GGG04315.1"/>
    </source>
</evidence>
<reference evidence="1" key="2">
    <citation type="submission" date="2020-09" db="EMBL/GenBank/DDBJ databases">
        <authorList>
            <person name="Sun Q."/>
            <person name="Zhou Y."/>
        </authorList>
    </citation>
    <scope>NUCLEOTIDE SEQUENCE</scope>
    <source>
        <strain evidence="1">CGMCC 1.12987</strain>
    </source>
</reference>
<organism evidence="1 2">
    <name type="scientific">Paenibacillus abyssi</name>
    <dbReference type="NCBI Taxonomy" id="1340531"/>
    <lineage>
        <taxon>Bacteria</taxon>
        <taxon>Bacillati</taxon>
        <taxon>Bacillota</taxon>
        <taxon>Bacilli</taxon>
        <taxon>Bacillales</taxon>
        <taxon>Paenibacillaceae</taxon>
        <taxon>Paenibacillus</taxon>
    </lineage>
</organism>
<name>A0A917FVF3_9BACL</name>
<dbReference type="Proteomes" id="UP000644756">
    <property type="component" value="Unassembled WGS sequence"/>
</dbReference>
<reference evidence="1" key="1">
    <citation type="journal article" date="2014" name="Int. J. Syst. Evol. Microbiol.">
        <title>Complete genome sequence of Corynebacterium casei LMG S-19264T (=DSM 44701T), isolated from a smear-ripened cheese.</title>
        <authorList>
            <consortium name="US DOE Joint Genome Institute (JGI-PGF)"/>
            <person name="Walter F."/>
            <person name="Albersmeier A."/>
            <person name="Kalinowski J."/>
            <person name="Ruckert C."/>
        </authorList>
    </citation>
    <scope>NUCLEOTIDE SEQUENCE</scope>
    <source>
        <strain evidence="1">CGMCC 1.12987</strain>
    </source>
</reference>
<protein>
    <submittedName>
        <fullName evidence="1">Uncharacterized protein</fullName>
    </submittedName>
</protein>
<accession>A0A917FVF3</accession>
<keyword evidence="2" id="KW-1185">Reference proteome</keyword>
<comment type="caution">
    <text evidence="1">The sequence shown here is derived from an EMBL/GenBank/DDBJ whole genome shotgun (WGS) entry which is preliminary data.</text>
</comment>
<proteinExistence type="predicted"/>